<gene>
    <name evidence="7" type="ORF">I7X12_05795</name>
</gene>
<evidence type="ECO:0000256" key="2">
    <source>
        <dbReference type="ARBA" id="ARBA00009773"/>
    </source>
</evidence>
<keyword evidence="5 6" id="KW-0472">Membrane</keyword>
<feature type="transmembrane region" description="Helical" evidence="6">
    <location>
        <begin position="193"/>
        <end position="217"/>
    </location>
</feature>
<protein>
    <submittedName>
        <fullName evidence="7">AI-2E family transporter</fullName>
    </submittedName>
</protein>
<evidence type="ECO:0000313" key="7">
    <source>
        <dbReference type="EMBL" id="QPV64137.1"/>
    </source>
</evidence>
<evidence type="ECO:0000256" key="5">
    <source>
        <dbReference type="ARBA" id="ARBA00023136"/>
    </source>
</evidence>
<dbReference type="InterPro" id="IPR002549">
    <property type="entry name" value="AI-2E-like"/>
</dbReference>
<dbReference type="PANTHER" id="PTHR21716">
    <property type="entry name" value="TRANSMEMBRANE PROTEIN"/>
    <property type="match status" value="1"/>
</dbReference>
<dbReference type="RefSeq" id="WP_198062911.1">
    <property type="nucleotide sequence ID" value="NZ_CP065856.1"/>
</dbReference>
<dbReference type="GeneID" id="60587986"/>
<keyword evidence="8" id="KW-1185">Reference proteome</keyword>
<dbReference type="EMBL" id="CP065856">
    <property type="protein sequence ID" value="QPV64137.1"/>
    <property type="molecule type" value="Genomic_DNA"/>
</dbReference>
<comment type="similarity">
    <text evidence="2">Belongs to the autoinducer-2 exporter (AI-2E) (TC 2.A.86) family.</text>
</comment>
<comment type="subcellular location">
    <subcellularLocation>
        <location evidence="1">Membrane</location>
        <topology evidence="1">Multi-pass membrane protein</topology>
    </subcellularLocation>
</comment>
<dbReference type="OrthoDB" id="137390at2157"/>
<dbReference type="KEGG" id="hlt:I7X12_05795"/>
<reference evidence="7 8" key="1">
    <citation type="submission" date="2020-12" db="EMBL/GenBank/DDBJ databases">
        <title>Halosimplex halophilum sp. nov. and Halosimplex salinum sp. nov., two new members of the genus Halosimplex.</title>
        <authorList>
            <person name="Cui H.L."/>
        </authorList>
    </citation>
    <scope>NUCLEOTIDE SEQUENCE [LARGE SCALE GENOMIC DNA]</scope>
    <source>
        <strain evidence="7 8">YGH94</strain>
    </source>
</reference>
<feature type="transmembrane region" description="Helical" evidence="6">
    <location>
        <begin position="224"/>
        <end position="246"/>
    </location>
</feature>
<organism evidence="7 8">
    <name type="scientific">Halosimplex litoreum</name>
    <dbReference type="NCBI Taxonomy" id="1198301"/>
    <lineage>
        <taxon>Archaea</taxon>
        <taxon>Methanobacteriati</taxon>
        <taxon>Methanobacteriota</taxon>
        <taxon>Stenosarchaea group</taxon>
        <taxon>Halobacteria</taxon>
        <taxon>Halobacteriales</taxon>
        <taxon>Haloarculaceae</taxon>
        <taxon>Halosimplex</taxon>
    </lineage>
</organism>
<accession>A0A7T3KWA4</accession>
<feature type="transmembrane region" description="Helical" evidence="6">
    <location>
        <begin position="12"/>
        <end position="44"/>
    </location>
</feature>
<keyword evidence="3 6" id="KW-0812">Transmembrane</keyword>
<name>A0A7T3KWA4_9EURY</name>
<feature type="transmembrane region" description="Helical" evidence="6">
    <location>
        <begin position="137"/>
        <end position="162"/>
    </location>
</feature>
<dbReference type="GO" id="GO:0016020">
    <property type="term" value="C:membrane"/>
    <property type="evidence" value="ECO:0007669"/>
    <property type="project" value="UniProtKB-SubCell"/>
</dbReference>
<sequence>MTDGDTSRTALLATLLALGTLSVLMVVPLFQAIVLGGLLAYLVAPVNERLARRANATVAALVTTVATTLVVLVPLALLVGVAVEQAVSLGRGVEVPDTDSLAVGLREWLGTARVPAMSDSSLGDLASAVLGGLTGRVAGVVGLIPGAAIGVVVFLFTFFYLLRDGDALLTWVRANSPLAEAETAKLFRRTDDLLWAAVVGNVVVAALQAVLTVLGLAVVGFGDLVFWGVLTFALSLLPLIGASVVWIPVVVYLAVTGQTAAAVGLTVYGAVVVSGSDNVVRPFAMRRGARLNPALLVVGIFGGIAAFGFLGLFVGPVVLGLAKTVVELLAADRDGTAGAA</sequence>
<feature type="transmembrane region" description="Helical" evidence="6">
    <location>
        <begin position="56"/>
        <end position="83"/>
    </location>
</feature>
<feature type="transmembrane region" description="Helical" evidence="6">
    <location>
        <begin position="294"/>
        <end position="319"/>
    </location>
</feature>
<evidence type="ECO:0000256" key="4">
    <source>
        <dbReference type="ARBA" id="ARBA00022989"/>
    </source>
</evidence>
<feature type="transmembrane region" description="Helical" evidence="6">
    <location>
        <begin position="252"/>
        <end position="273"/>
    </location>
</feature>
<evidence type="ECO:0000313" key="8">
    <source>
        <dbReference type="Proteomes" id="UP000595001"/>
    </source>
</evidence>
<evidence type="ECO:0000256" key="1">
    <source>
        <dbReference type="ARBA" id="ARBA00004141"/>
    </source>
</evidence>
<dbReference type="AlphaFoldDB" id="A0A7T3KWA4"/>
<evidence type="ECO:0000256" key="3">
    <source>
        <dbReference type="ARBA" id="ARBA00022692"/>
    </source>
</evidence>
<evidence type="ECO:0000256" key="6">
    <source>
        <dbReference type="SAM" id="Phobius"/>
    </source>
</evidence>
<keyword evidence="4 6" id="KW-1133">Transmembrane helix</keyword>
<dbReference type="Pfam" id="PF01594">
    <property type="entry name" value="AI-2E_transport"/>
    <property type="match status" value="1"/>
</dbReference>
<dbReference type="PANTHER" id="PTHR21716:SF4">
    <property type="entry name" value="TRANSMEMBRANE PROTEIN 245"/>
    <property type="match status" value="1"/>
</dbReference>
<proteinExistence type="inferred from homology"/>
<dbReference type="Proteomes" id="UP000595001">
    <property type="component" value="Chromosome"/>
</dbReference>